<dbReference type="InterPro" id="IPR057326">
    <property type="entry name" value="KR_dom"/>
</dbReference>
<gene>
    <name evidence="4" type="ORF">ACFFJP_17920</name>
</gene>
<comment type="caution">
    <text evidence="4">The sequence shown here is derived from an EMBL/GenBank/DDBJ whole genome shotgun (WGS) entry which is preliminary data.</text>
</comment>
<dbReference type="RefSeq" id="WP_377247486.1">
    <property type="nucleotide sequence ID" value="NZ_JBHLXP010000005.1"/>
</dbReference>
<dbReference type="PROSITE" id="PS00061">
    <property type="entry name" value="ADH_SHORT"/>
    <property type="match status" value="1"/>
</dbReference>
<sequence>MTSSAPRPISLITGASRGIGAACVQQLQQAGHQLILVARDTTALQTLAMPDDLVISADLTDESQILACFRQVQQHFGRLDHLVNAAGMMQDSALALTKSANLAAHFQLNVTATFLCCQLASRLMLRQKCGNIVTFGSKVGENGSSGQAAYCASKAAVSGMSKALAKELGPQGIRVNVVAPGFIDTTLTAHYNAEQRAQLTSQTALRRLGTAADVAAVVGFLCSDAAGYITGQVLAVDGGLVL</sequence>
<dbReference type="Pfam" id="PF13561">
    <property type="entry name" value="adh_short_C2"/>
    <property type="match status" value="1"/>
</dbReference>
<dbReference type="PRINTS" id="PR00081">
    <property type="entry name" value="GDHRDH"/>
</dbReference>
<dbReference type="EC" id="1.1.1.-" evidence="4"/>
<evidence type="ECO:0000256" key="2">
    <source>
        <dbReference type="ARBA" id="ARBA00023002"/>
    </source>
</evidence>
<dbReference type="EMBL" id="JBHLXP010000005">
    <property type="protein sequence ID" value="MFC0050183.1"/>
    <property type="molecule type" value="Genomic_DNA"/>
</dbReference>
<dbReference type="SMART" id="SM00822">
    <property type="entry name" value="PKS_KR"/>
    <property type="match status" value="1"/>
</dbReference>
<accession>A0ABV6BL14</accession>
<proteinExistence type="inferred from homology"/>
<organism evidence="4 5">
    <name type="scientific">Rheinheimera tilapiae</name>
    <dbReference type="NCBI Taxonomy" id="875043"/>
    <lineage>
        <taxon>Bacteria</taxon>
        <taxon>Pseudomonadati</taxon>
        <taxon>Pseudomonadota</taxon>
        <taxon>Gammaproteobacteria</taxon>
        <taxon>Chromatiales</taxon>
        <taxon>Chromatiaceae</taxon>
        <taxon>Rheinheimera</taxon>
    </lineage>
</organism>
<dbReference type="InterPro" id="IPR036291">
    <property type="entry name" value="NAD(P)-bd_dom_sf"/>
</dbReference>
<dbReference type="Proteomes" id="UP001589813">
    <property type="component" value="Unassembled WGS sequence"/>
</dbReference>
<dbReference type="PRINTS" id="PR00080">
    <property type="entry name" value="SDRFAMILY"/>
</dbReference>
<evidence type="ECO:0000256" key="1">
    <source>
        <dbReference type="ARBA" id="ARBA00006484"/>
    </source>
</evidence>
<feature type="domain" description="Ketoreductase" evidence="3">
    <location>
        <begin position="11"/>
        <end position="186"/>
    </location>
</feature>
<dbReference type="PANTHER" id="PTHR42760:SF133">
    <property type="entry name" value="3-OXOACYL-[ACYL-CARRIER-PROTEIN] REDUCTASE"/>
    <property type="match status" value="1"/>
</dbReference>
<reference evidence="4 5" key="1">
    <citation type="submission" date="2024-09" db="EMBL/GenBank/DDBJ databases">
        <authorList>
            <person name="Sun Q."/>
            <person name="Mori K."/>
        </authorList>
    </citation>
    <scope>NUCLEOTIDE SEQUENCE [LARGE SCALE GENOMIC DNA]</scope>
    <source>
        <strain evidence="4 5">KCTC 23315</strain>
    </source>
</reference>
<name>A0ABV6BL14_9GAMM</name>
<evidence type="ECO:0000259" key="3">
    <source>
        <dbReference type="SMART" id="SM00822"/>
    </source>
</evidence>
<dbReference type="InterPro" id="IPR020904">
    <property type="entry name" value="Sc_DH/Rdtase_CS"/>
</dbReference>
<protein>
    <submittedName>
        <fullName evidence="4">SDR family NAD(P)-dependent oxidoreductase</fullName>
        <ecNumber evidence="4">1.1.1.-</ecNumber>
    </submittedName>
</protein>
<comment type="similarity">
    <text evidence="1">Belongs to the short-chain dehydrogenases/reductases (SDR) family.</text>
</comment>
<keyword evidence="2 4" id="KW-0560">Oxidoreductase</keyword>
<dbReference type="GO" id="GO:0016491">
    <property type="term" value="F:oxidoreductase activity"/>
    <property type="evidence" value="ECO:0007669"/>
    <property type="project" value="UniProtKB-KW"/>
</dbReference>
<dbReference type="PANTHER" id="PTHR42760">
    <property type="entry name" value="SHORT-CHAIN DEHYDROGENASES/REDUCTASES FAMILY MEMBER"/>
    <property type="match status" value="1"/>
</dbReference>
<dbReference type="InterPro" id="IPR002347">
    <property type="entry name" value="SDR_fam"/>
</dbReference>
<keyword evidence="5" id="KW-1185">Reference proteome</keyword>
<evidence type="ECO:0000313" key="4">
    <source>
        <dbReference type="EMBL" id="MFC0050183.1"/>
    </source>
</evidence>
<dbReference type="Gene3D" id="3.40.50.720">
    <property type="entry name" value="NAD(P)-binding Rossmann-like Domain"/>
    <property type="match status" value="1"/>
</dbReference>
<evidence type="ECO:0000313" key="5">
    <source>
        <dbReference type="Proteomes" id="UP001589813"/>
    </source>
</evidence>
<dbReference type="SUPFAM" id="SSF51735">
    <property type="entry name" value="NAD(P)-binding Rossmann-fold domains"/>
    <property type="match status" value="1"/>
</dbReference>